<organism evidence="2 3">
    <name type="scientific">Tritonibacter mobilis F1926</name>
    <dbReference type="NCBI Taxonomy" id="1265309"/>
    <lineage>
        <taxon>Bacteria</taxon>
        <taxon>Pseudomonadati</taxon>
        <taxon>Pseudomonadota</taxon>
        <taxon>Alphaproteobacteria</taxon>
        <taxon>Rhodobacterales</taxon>
        <taxon>Paracoccaceae</taxon>
        <taxon>Tritonibacter</taxon>
    </lineage>
</organism>
<dbReference type="STRING" id="1265309.K529_000275"/>
<dbReference type="InterPro" id="IPR006311">
    <property type="entry name" value="TAT_signal"/>
</dbReference>
<dbReference type="GO" id="GO:0043165">
    <property type="term" value="P:Gram-negative-bacterium-type cell outer membrane assembly"/>
    <property type="evidence" value="ECO:0007669"/>
    <property type="project" value="InterPro"/>
</dbReference>
<name>A0A1B0ZXY9_9RHOB</name>
<feature type="signal peptide" evidence="1">
    <location>
        <begin position="1"/>
        <end position="26"/>
    </location>
</feature>
<dbReference type="InterPro" id="IPR007485">
    <property type="entry name" value="LPS_assembly_LptE"/>
</dbReference>
<feature type="chain" id="PRO_5008518204" description="Lipoprotein" evidence="1">
    <location>
        <begin position="27"/>
        <end position="177"/>
    </location>
</feature>
<dbReference type="Gene3D" id="3.30.160.150">
    <property type="entry name" value="Lipoprotein like domain"/>
    <property type="match status" value="1"/>
</dbReference>
<evidence type="ECO:0000313" key="2">
    <source>
        <dbReference type="EMBL" id="ANP39193.1"/>
    </source>
</evidence>
<dbReference type="GeneID" id="28248221"/>
<dbReference type="PROSITE" id="PS51257">
    <property type="entry name" value="PROKAR_LIPOPROTEIN"/>
    <property type="match status" value="1"/>
</dbReference>
<dbReference type="RefSeq" id="WP_005617116.1">
    <property type="nucleotide sequence ID" value="NZ_CP015230.1"/>
</dbReference>
<sequence>MSLPDRRKFLKFTLALPLGASLSACGFEPVYGPNGAGTALRGQIAFQAPETIGAPRDTDAYYFVRRLETRLGRAGAPAYRMDLTLDTEEVGQAITAEGSITRYSLTGTAGYSLVRLSDGQIVASGEVENFSGYSASGTTVQTLASETDAHERLMVILADQIVTRLYAVPGLGRAEGA</sequence>
<dbReference type="AlphaFoldDB" id="A0A1B0ZXY9"/>
<proteinExistence type="predicted"/>
<dbReference type="EMBL" id="CP015230">
    <property type="protein sequence ID" value="ANP39193.1"/>
    <property type="molecule type" value="Genomic_DNA"/>
</dbReference>
<evidence type="ECO:0008006" key="4">
    <source>
        <dbReference type="Google" id="ProtNLM"/>
    </source>
</evidence>
<reference evidence="2 3" key="1">
    <citation type="journal article" date="2016" name="ISME J.">
        <title>Global occurrence and heterogeneity of the Roseobacter-clade species Ruegeria mobilis.</title>
        <authorList>
            <person name="Sonnenschein E."/>
            <person name="Gram L."/>
        </authorList>
    </citation>
    <scope>NUCLEOTIDE SEQUENCE [LARGE SCALE GENOMIC DNA]</scope>
    <source>
        <strain evidence="2 3">F1926</strain>
    </source>
</reference>
<keyword evidence="1" id="KW-0732">Signal</keyword>
<evidence type="ECO:0000313" key="3">
    <source>
        <dbReference type="Proteomes" id="UP000013243"/>
    </source>
</evidence>
<dbReference type="OrthoDB" id="7629596at2"/>
<accession>A0A1B0ZXY9</accession>
<gene>
    <name evidence="2" type="ORF">K529_000275</name>
</gene>
<dbReference type="GO" id="GO:0019867">
    <property type="term" value="C:outer membrane"/>
    <property type="evidence" value="ECO:0007669"/>
    <property type="project" value="InterPro"/>
</dbReference>
<dbReference type="Pfam" id="PF04390">
    <property type="entry name" value="LptE"/>
    <property type="match status" value="1"/>
</dbReference>
<dbReference type="KEGG" id="rmb:K529_000275"/>
<protein>
    <recommendedName>
        <fullName evidence="4">Lipoprotein</fullName>
    </recommendedName>
</protein>
<evidence type="ECO:0000256" key="1">
    <source>
        <dbReference type="SAM" id="SignalP"/>
    </source>
</evidence>
<dbReference type="PROSITE" id="PS51318">
    <property type="entry name" value="TAT"/>
    <property type="match status" value="1"/>
</dbReference>
<dbReference type="Proteomes" id="UP000013243">
    <property type="component" value="Chromosome"/>
</dbReference>